<evidence type="ECO:0000256" key="3">
    <source>
        <dbReference type="ARBA" id="ARBA00023125"/>
    </source>
</evidence>
<dbReference type="Pfam" id="PF00156">
    <property type="entry name" value="Pribosyltran"/>
    <property type="match status" value="1"/>
</dbReference>
<keyword evidence="9" id="KW-1185">Reference proteome</keyword>
<dbReference type="CDD" id="cd06223">
    <property type="entry name" value="PRTases_typeI"/>
    <property type="match status" value="1"/>
</dbReference>
<evidence type="ECO:0000256" key="1">
    <source>
        <dbReference type="ARBA" id="ARBA00011738"/>
    </source>
</evidence>
<accession>A0ABS4G2D2</accession>
<comment type="similarity">
    <text evidence="5">Belongs to the purine/pyrimidine phosphoribosyltransferase family. PurR subfamily.</text>
</comment>
<evidence type="ECO:0000313" key="9">
    <source>
        <dbReference type="Proteomes" id="UP001519271"/>
    </source>
</evidence>
<feature type="domain" description="Bacterial purine repressor N-terminal" evidence="7">
    <location>
        <begin position="6"/>
        <end position="73"/>
    </location>
</feature>
<keyword evidence="2" id="KW-0805">Transcription regulation</keyword>
<dbReference type="SUPFAM" id="SSF53271">
    <property type="entry name" value="PRTase-like"/>
    <property type="match status" value="1"/>
</dbReference>
<keyword evidence="3" id="KW-0238">DNA-binding</keyword>
<dbReference type="Proteomes" id="UP001519271">
    <property type="component" value="Unassembled WGS sequence"/>
</dbReference>
<proteinExistence type="inferred from homology"/>
<dbReference type="InterPro" id="IPR029057">
    <property type="entry name" value="PRTase-like"/>
</dbReference>
<dbReference type="InterPro" id="IPR050118">
    <property type="entry name" value="Pur/Pyrimidine_PRTase"/>
</dbReference>
<comment type="subunit">
    <text evidence="1">Homodimer.</text>
</comment>
<evidence type="ECO:0000256" key="2">
    <source>
        <dbReference type="ARBA" id="ARBA00023015"/>
    </source>
</evidence>
<evidence type="ECO:0000256" key="5">
    <source>
        <dbReference type="ARBA" id="ARBA00049656"/>
    </source>
</evidence>
<name>A0ABS4G2D2_9CLOT</name>
<evidence type="ECO:0000256" key="4">
    <source>
        <dbReference type="ARBA" id="ARBA00023163"/>
    </source>
</evidence>
<dbReference type="SUPFAM" id="SSF46785">
    <property type="entry name" value="Winged helix' DNA-binding domain"/>
    <property type="match status" value="1"/>
</dbReference>
<evidence type="ECO:0000313" key="8">
    <source>
        <dbReference type="EMBL" id="MBP1918701.1"/>
    </source>
</evidence>
<dbReference type="InterPro" id="IPR036390">
    <property type="entry name" value="WH_DNA-bd_sf"/>
</dbReference>
<dbReference type="NCBIfam" id="TIGR01743">
    <property type="entry name" value="purR_Bsub"/>
    <property type="match status" value="1"/>
</dbReference>
<protein>
    <submittedName>
        <fullName evidence="8">Purine operon repressor</fullName>
    </submittedName>
</protein>
<dbReference type="Gene3D" id="1.10.10.10">
    <property type="entry name" value="Winged helix-like DNA-binding domain superfamily/Winged helix DNA-binding domain"/>
    <property type="match status" value="1"/>
</dbReference>
<evidence type="ECO:0000259" key="6">
    <source>
        <dbReference type="Pfam" id="PF00156"/>
    </source>
</evidence>
<dbReference type="InterPro" id="IPR036388">
    <property type="entry name" value="WH-like_DNA-bd_sf"/>
</dbReference>
<dbReference type="PANTHER" id="PTHR43864">
    <property type="entry name" value="HYPOXANTHINE/GUANINE PHOSPHORIBOSYLTRANSFERASE"/>
    <property type="match status" value="1"/>
</dbReference>
<organism evidence="8 9">
    <name type="scientific">Youngiibacter multivorans</name>
    <dbReference type="NCBI Taxonomy" id="937251"/>
    <lineage>
        <taxon>Bacteria</taxon>
        <taxon>Bacillati</taxon>
        <taxon>Bacillota</taxon>
        <taxon>Clostridia</taxon>
        <taxon>Eubacteriales</taxon>
        <taxon>Clostridiaceae</taxon>
        <taxon>Youngiibacter</taxon>
    </lineage>
</organism>
<dbReference type="RefSeq" id="WP_209458929.1">
    <property type="nucleotide sequence ID" value="NZ_JAGGKC010000007.1"/>
</dbReference>
<dbReference type="InterPro" id="IPR000836">
    <property type="entry name" value="PRTase_dom"/>
</dbReference>
<dbReference type="InterPro" id="IPR010078">
    <property type="entry name" value="PurR_Bsub"/>
</dbReference>
<keyword evidence="4" id="KW-0804">Transcription</keyword>
<dbReference type="Pfam" id="PF09182">
    <property type="entry name" value="PuR_N"/>
    <property type="match status" value="1"/>
</dbReference>
<sequence length="270" mass="29918">MDKYSRNSRVSIITKILTENPNKIMSLNYFSDILNAAKSTISEDILVVREILEKLDMGRIETIAGATGGVRYIVKVSEKEKEKFKEYICSTLSDKSRVVPGNFLYVTDIMLDPEVVSKAGAMLAGHFIKLKPDYIITVETKGVPLAYEVARYMGVPLIVARKNSKVTEGTSVTINYVSGTTGRLSTMGLSKRTLKTSSRCLFIDDFLRAGGTVNGIEDLLREFDSELIGIGVLVDNKEVKKTMTQPYVSIVDYFGIDEKGAIRMKPSTTI</sequence>
<dbReference type="EMBL" id="JAGGKC010000007">
    <property type="protein sequence ID" value="MBP1918701.1"/>
    <property type="molecule type" value="Genomic_DNA"/>
</dbReference>
<comment type="caution">
    <text evidence="8">The sequence shown here is derived from an EMBL/GenBank/DDBJ whole genome shotgun (WGS) entry which is preliminary data.</text>
</comment>
<evidence type="ECO:0000259" key="7">
    <source>
        <dbReference type="Pfam" id="PF09182"/>
    </source>
</evidence>
<reference evidence="8 9" key="1">
    <citation type="submission" date="2021-03" db="EMBL/GenBank/DDBJ databases">
        <title>Genomic Encyclopedia of Type Strains, Phase IV (KMG-IV): sequencing the most valuable type-strain genomes for metagenomic binning, comparative biology and taxonomic classification.</title>
        <authorList>
            <person name="Goeker M."/>
        </authorList>
    </citation>
    <scope>NUCLEOTIDE SEQUENCE [LARGE SCALE GENOMIC DNA]</scope>
    <source>
        <strain evidence="8 9">DSM 6139</strain>
    </source>
</reference>
<dbReference type="InterPro" id="IPR015265">
    <property type="entry name" value="PuR_N"/>
</dbReference>
<dbReference type="PANTHER" id="PTHR43864:SF2">
    <property type="entry name" value="PUR OPERON REPRESSOR"/>
    <property type="match status" value="1"/>
</dbReference>
<dbReference type="Gene3D" id="3.40.50.2020">
    <property type="match status" value="1"/>
</dbReference>
<gene>
    <name evidence="8" type="ORF">J2Z34_001178</name>
</gene>
<feature type="domain" description="Phosphoribosyltransferase" evidence="6">
    <location>
        <begin position="126"/>
        <end position="245"/>
    </location>
</feature>